<evidence type="ECO:0000256" key="2">
    <source>
        <dbReference type="ARBA" id="ARBA00022475"/>
    </source>
</evidence>
<feature type="transmembrane region" description="Helical" evidence="10">
    <location>
        <begin position="61"/>
        <end position="83"/>
    </location>
</feature>
<evidence type="ECO:0000313" key="12">
    <source>
        <dbReference type="EMBL" id="KAF6206819.1"/>
    </source>
</evidence>
<dbReference type="InterPro" id="IPR004117">
    <property type="entry name" value="7tm6_olfct_rcpt"/>
</dbReference>
<evidence type="ECO:0000313" key="11">
    <source>
        <dbReference type="EMBL" id="AQM56054.1"/>
    </source>
</evidence>
<dbReference type="GO" id="GO:0004984">
    <property type="term" value="F:olfactory receptor activity"/>
    <property type="evidence" value="ECO:0007669"/>
    <property type="project" value="InterPro"/>
</dbReference>
<feature type="transmembrane region" description="Helical" evidence="10">
    <location>
        <begin position="251"/>
        <end position="274"/>
    </location>
</feature>
<feature type="transmembrane region" description="Helical" evidence="10">
    <location>
        <begin position="179"/>
        <end position="199"/>
    </location>
</feature>
<feature type="transmembrane region" description="Helical" evidence="10">
    <location>
        <begin position="35"/>
        <end position="55"/>
    </location>
</feature>
<reference evidence="11" key="1">
    <citation type="journal article" date="2016" name="Sci. Rep.">
        <title>Identification and expression analysis of an olfactory receptor gene family in green plant bug Apolygus lucorum (Meyer-Dur).</title>
        <authorList>
            <person name="An X.K."/>
            <person name="Sun L."/>
            <person name="Liu H.W."/>
            <person name="Liu D.F."/>
            <person name="Ding Y.X."/>
            <person name="Li L.M."/>
            <person name="Zhang Y.J."/>
            <person name="Guo Y.Y."/>
        </authorList>
    </citation>
    <scope>NUCLEOTIDE SEQUENCE</scope>
</reference>
<evidence type="ECO:0000256" key="8">
    <source>
        <dbReference type="ARBA" id="ARBA00023170"/>
    </source>
</evidence>
<comment type="subcellular location">
    <subcellularLocation>
        <location evidence="1 10">Cell membrane</location>
        <topology evidence="1 10">Multi-pass membrane protein</topology>
    </subcellularLocation>
</comment>
<evidence type="ECO:0000256" key="3">
    <source>
        <dbReference type="ARBA" id="ARBA00022606"/>
    </source>
</evidence>
<dbReference type="GO" id="GO:0005549">
    <property type="term" value="F:odorant binding"/>
    <property type="evidence" value="ECO:0007669"/>
    <property type="project" value="InterPro"/>
</dbReference>
<dbReference type="PANTHER" id="PTHR21137:SF35">
    <property type="entry name" value="ODORANT RECEPTOR 19A-RELATED"/>
    <property type="match status" value="1"/>
</dbReference>
<feature type="transmembrane region" description="Helical" evidence="10">
    <location>
        <begin position="280"/>
        <end position="299"/>
    </location>
</feature>
<evidence type="ECO:0000256" key="1">
    <source>
        <dbReference type="ARBA" id="ARBA00004651"/>
    </source>
</evidence>
<comment type="caution">
    <text evidence="10">Lacks conserved residue(s) required for the propagation of feature annotation.</text>
</comment>
<evidence type="ECO:0000256" key="4">
    <source>
        <dbReference type="ARBA" id="ARBA00022692"/>
    </source>
</evidence>
<evidence type="ECO:0000256" key="5">
    <source>
        <dbReference type="ARBA" id="ARBA00022725"/>
    </source>
</evidence>
<organism evidence="11">
    <name type="scientific">Apolygus lucorum</name>
    <name type="common">Small green plant bug</name>
    <name type="synonym">Lygocoris lucorum</name>
    <dbReference type="NCBI Taxonomy" id="248454"/>
    <lineage>
        <taxon>Eukaryota</taxon>
        <taxon>Metazoa</taxon>
        <taxon>Ecdysozoa</taxon>
        <taxon>Arthropoda</taxon>
        <taxon>Hexapoda</taxon>
        <taxon>Insecta</taxon>
        <taxon>Pterygota</taxon>
        <taxon>Neoptera</taxon>
        <taxon>Paraneoptera</taxon>
        <taxon>Hemiptera</taxon>
        <taxon>Heteroptera</taxon>
        <taxon>Panheteroptera</taxon>
        <taxon>Cimicomorpha</taxon>
        <taxon>Miridae</taxon>
        <taxon>Mirini</taxon>
        <taxon>Apolygus</taxon>
    </lineage>
</organism>
<dbReference type="Proteomes" id="UP000466442">
    <property type="component" value="Unassembled WGS sequence"/>
</dbReference>
<evidence type="ECO:0000256" key="6">
    <source>
        <dbReference type="ARBA" id="ARBA00022989"/>
    </source>
</evidence>
<keyword evidence="2" id="KW-1003">Cell membrane</keyword>
<sequence length="374" mass="43294">MSESVAVFKSLNLALKAVGFVDSASGIKSYLWTTWNFIIIFIGVEFIAITIPLNIIQDNDIYLKLECVLCIYLNLSMMFRFTVLTIRKKRLFSLINRIESLLQQQMEREFDKAFITALARRCGNWAYLFTFAMTATCIEPVVMAYVKYYFRGVEDPVPFEVNLPFEKKNNIHAVVWYEVFQFLGCSMIVISTNILFSTLSETTSELVKKIAENFEKIDETNADYLLKQTIKWHTEVIGITKETNDILGITIFADAFFALQYISIAGFLLIRVGLSNTTSFSKYFITYICVLTNPIYYCYSGHRVSLMGDVLYDSIYNNKWYRLAPKTSKNLILPLMVARRGLSWNYKALNFDMALYLEIVKQSYSLITFLKMMK</sequence>
<protein>
    <recommendedName>
        <fullName evidence="10">Odorant receptor</fullName>
    </recommendedName>
</protein>
<proteinExistence type="evidence at transcript level"/>
<gene>
    <name evidence="11" type="primary">OR48</name>
    <name evidence="12" type="ORF">GE061_018055</name>
</gene>
<name>A0A1Q1NIJ6_APOLU</name>
<dbReference type="AlphaFoldDB" id="A0A1Q1NIJ6"/>
<dbReference type="PANTHER" id="PTHR21137">
    <property type="entry name" value="ODORANT RECEPTOR"/>
    <property type="match status" value="1"/>
</dbReference>
<keyword evidence="7 10" id="KW-0472">Membrane</keyword>
<dbReference type="Pfam" id="PF02949">
    <property type="entry name" value="7tm_6"/>
    <property type="match status" value="1"/>
</dbReference>
<reference evidence="12" key="3">
    <citation type="journal article" date="2021" name="Mol. Ecol. Resour.">
        <title>Apolygus lucorum genome provides insights into omnivorousness and mesophyll feeding.</title>
        <authorList>
            <person name="Liu Y."/>
            <person name="Liu H."/>
            <person name="Wang H."/>
            <person name="Huang T."/>
            <person name="Liu B."/>
            <person name="Yang B."/>
            <person name="Yin L."/>
            <person name="Li B."/>
            <person name="Zhang Y."/>
            <person name="Zhang S."/>
            <person name="Jiang F."/>
            <person name="Zhang X."/>
            <person name="Ren Y."/>
            <person name="Wang B."/>
            <person name="Wang S."/>
            <person name="Lu Y."/>
            <person name="Wu K."/>
            <person name="Fan W."/>
            <person name="Wang G."/>
        </authorList>
    </citation>
    <scope>NUCLEOTIDE SEQUENCE</scope>
    <source>
        <strain evidence="12">12Hb</strain>
    </source>
</reference>
<reference evidence="11" key="2">
    <citation type="submission" date="2016-03" db="EMBL/GenBank/DDBJ databases">
        <authorList>
            <person name="Ploux O."/>
        </authorList>
    </citation>
    <scope>NUCLEOTIDE SEQUENCE</scope>
</reference>
<feature type="transmembrane region" description="Helical" evidence="10">
    <location>
        <begin position="125"/>
        <end position="146"/>
    </location>
</feature>
<dbReference type="OrthoDB" id="6765072at2759"/>
<evidence type="ECO:0000313" key="13">
    <source>
        <dbReference type="Proteomes" id="UP000466442"/>
    </source>
</evidence>
<dbReference type="GO" id="GO:0005886">
    <property type="term" value="C:plasma membrane"/>
    <property type="evidence" value="ECO:0007669"/>
    <property type="project" value="UniProtKB-SubCell"/>
</dbReference>
<accession>A0A1Q1NIJ6</accession>
<keyword evidence="4 10" id="KW-0812">Transmembrane</keyword>
<evidence type="ECO:0000256" key="7">
    <source>
        <dbReference type="ARBA" id="ARBA00023136"/>
    </source>
</evidence>
<keyword evidence="3 10" id="KW-0716">Sensory transduction</keyword>
<evidence type="ECO:0000256" key="9">
    <source>
        <dbReference type="ARBA" id="ARBA00023224"/>
    </source>
</evidence>
<keyword evidence="5 10" id="KW-0552">Olfaction</keyword>
<dbReference type="GO" id="GO:0007165">
    <property type="term" value="P:signal transduction"/>
    <property type="evidence" value="ECO:0007669"/>
    <property type="project" value="UniProtKB-KW"/>
</dbReference>
<dbReference type="EMBL" id="KU958225">
    <property type="protein sequence ID" value="AQM56054.1"/>
    <property type="molecule type" value="mRNA"/>
</dbReference>
<comment type="similarity">
    <text evidence="10">Belongs to the insect chemoreceptor superfamily. Heteromeric odorant receptor channel (TC 1.A.69) family.</text>
</comment>
<keyword evidence="9 10" id="KW-0807">Transducer</keyword>
<keyword evidence="6 10" id="KW-1133">Transmembrane helix</keyword>
<keyword evidence="8 10" id="KW-0675">Receptor</keyword>
<keyword evidence="13" id="KW-1185">Reference proteome</keyword>
<evidence type="ECO:0000256" key="10">
    <source>
        <dbReference type="RuleBase" id="RU351113"/>
    </source>
</evidence>
<dbReference type="EMBL" id="WIXP02000008">
    <property type="protein sequence ID" value="KAF6206819.1"/>
    <property type="molecule type" value="Genomic_DNA"/>
</dbReference>